<dbReference type="Proteomes" id="UP000191500">
    <property type="component" value="Unassembled WGS sequence"/>
</dbReference>
<evidence type="ECO:0008006" key="3">
    <source>
        <dbReference type="Google" id="ProtNLM"/>
    </source>
</evidence>
<proteinExistence type="predicted"/>
<reference evidence="2" key="1">
    <citation type="journal article" date="2017" name="Nat. Microbiol.">
        <title>Global analysis of biosynthetic gene clusters reveals vast potential of secondary metabolite production in Penicillium species.</title>
        <authorList>
            <person name="Nielsen J.C."/>
            <person name="Grijseels S."/>
            <person name="Prigent S."/>
            <person name="Ji B."/>
            <person name="Dainat J."/>
            <person name="Nielsen K.F."/>
            <person name="Frisvad J.C."/>
            <person name="Workman M."/>
            <person name="Nielsen J."/>
        </authorList>
    </citation>
    <scope>NUCLEOTIDE SEQUENCE [LARGE SCALE GENOMIC DNA]</scope>
    <source>
        <strain evidence="2">IBT 31321</strain>
    </source>
</reference>
<keyword evidence="2" id="KW-1185">Reference proteome</keyword>
<gene>
    <name evidence="1" type="ORF">PENCOP_c007G00019</name>
</gene>
<protein>
    <recommendedName>
        <fullName evidence="3">(S)-ureidoglycine aminohydrolase cupin domain-containing protein</fullName>
    </recommendedName>
</protein>
<dbReference type="InterPro" id="IPR010424">
    <property type="entry name" value="EutQ"/>
</dbReference>
<dbReference type="EMBL" id="MDDG01000007">
    <property type="protein sequence ID" value="OQE39289.1"/>
    <property type="molecule type" value="Genomic_DNA"/>
</dbReference>
<evidence type="ECO:0000313" key="2">
    <source>
        <dbReference type="Proteomes" id="UP000191500"/>
    </source>
</evidence>
<dbReference type="Gene3D" id="2.60.120.10">
    <property type="entry name" value="Jelly Rolls"/>
    <property type="match status" value="1"/>
</dbReference>
<accession>A0A1V6UM34</accession>
<dbReference type="InterPro" id="IPR014710">
    <property type="entry name" value="RmlC-like_jellyroll"/>
</dbReference>
<organism evidence="1 2">
    <name type="scientific">Penicillium coprophilum</name>
    <dbReference type="NCBI Taxonomy" id="36646"/>
    <lineage>
        <taxon>Eukaryota</taxon>
        <taxon>Fungi</taxon>
        <taxon>Dikarya</taxon>
        <taxon>Ascomycota</taxon>
        <taxon>Pezizomycotina</taxon>
        <taxon>Eurotiomycetes</taxon>
        <taxon>Eurotiomycetidae</taxon>
        <taxon>Eurotiales</taxon>
        <taxon>Aspergillaceae</taxon>
        <taxon>Penicillium</taxon>
    </lineage>
</organism>
<dbReference type="PANTHER" id="PTHR36169">
    <property type="entry name" value="ETHANOLAMINE UTILIZATION PROTEIN EUTQ"/>
    <property type="match status" value="1"/>
</dbReference>
<dbReference type="PANTHER" id="PTHR36169:SF1">
    <property type="entry name" value="ACETATE KINASE EUTQ"/>
    <property type="match status" value="1"/>
</dbReference>
<name>A0A1V6UM34_9EURO</name>
<evidence type="ECO:0000313" key="1">
    <source>
        <dbReference type="EMBL" id="OQE39289.1"/>
    </source>
</evidence>
<comment type="caution">
    <text evidence="1">The sequence shown here is derived from an EMBL/GenBank/DDBJ whole genome shotgun (WGS) entry which is preliminary data.</text>
</comment>
<dbReference type="AlphaFoldDB" id="A0A1V6UM34"/>
<sequence>MVFEWLDEGKFHRVPKLEPGPPNVYFGDVFSSASQDAPNLLAGSMFLLEQIDNPEPAPLYDYDETGVVLKADAEDFPVRLFAGELHLEDEKGNTAKLFPGDTFFIHRGSSIIFSTPRYAVAYKVGARPKMH</sequence>